<dbReference type="AlphaFoldDB" id="A0A5J4KMY1"/>
<proteinExistence type="predicted"/>
<organism evidence="1 2">
    <name type="scientific">Dictyobacter vulcani</name>
    <dbReference type="NCBI Taxonomy" id="2607529"/>
    <lineage>
        <taxon>Bacteria</taxon>
        <taxon>Bacillati</taxon>
        <taxon>Chloroflexota</taxon>
        <taxon>Ktedonobacteria</taxon>
        <taxon>Ktedonobacterales</taxon>
        <taxon>Dictyobacteraceae</taxon>
        <taxon>Dictyobacter</taxon>
    </lineage>
</organism>
<gene>
    <name evidence="1" type="ORF">KDW_18330</name>
</gene>
<sequence length="259" mass="29869">MGSNFYSLEEAIAKLGKSRSTFIREVNSGLIPYHLEKGKRRGKVYPKIAIDALAEIEEEKKPKTHLPKIDFSSSTPADMWQEIQIGIQLYGEDDIVPYKKILQWREINDEMHMSVKDEGNQVVAYSCLMPLNEEIMLPLLRDEIRERDIPNDSIRQWTDPGLSVYVSSATVKPTGDINKDSRYGRYLLTKTIKWALNLNRQYDIKNWYGIGATKEGQSLFERLGFSEVVSVHNGERKGYVLQNTRRPVKIINSFLKEIQ</sequence>
<name>A0A5J4KMY1_9CHLR</name>
<keyword evidence="2" id="KW-1185">Reference proteome</keyword>
<evidence type="ECO:0000313" key="2">
    <source>
        <dbReference type="Proteomes" id="UP000326912"/>
    </source>
</evidence>
<dbReference type="Proteomes" id="UP000326912">
    <property type="component" value="Unassembled WGS sequence"/>
</dbReference>
<reference evidence="1 2" key="1">
    <citation type="submission" date="2019-10" db="EMBL/GenBank/DDBJ databases">
        <title>Dictyobacter vulcani sp. nov., within the class Ktedonobacteria, isolated from soil of volcanic Mt. Zao.</title>
        <authorList>
            <person name="Zheng Y."/>
            <person name="Wang C.M."/>
            <person name="Sakai Y."/>
            <person name="Abe K."/>
            <person name="Yokota A."/>
            <person name="Yabe S."/>
        </authorList>
    </citation>
    <scope>NUCLEOTIDE SEQUENCE [LARGE SCALE GENOMIC DNA]</scope>
    <source>
        <strain evidence="1 2">W12</strain>
    </source>
</reference>
<dbReference type="EMBL" id="BKZW01000001">
    <property type="protein sequence ID" value="GER87671.1"/>
    <property type="molecule type" value="Genomic_DNA"/>
</dbReference>
<dbReference type="RefSeq" id="WP_151755647.1">
    <property type="nucleotide sequence ID" value="NZ_BKZW01000001.1"/>
</dbReference>
<accession>A0A5J4KMY1</accession>
<comment type="caution">
    <text evidence="1">The sequence shown here is derived from an EMBL/GenBank/DDBJ whole genome shotgun (WGS) entry which is preliminary data.</text>
</comment>
<evidence type="ECO:0000313" key="1">
    <source>
        <dbReference type="EMBL" id="GER87671.1"/>
    </source>
</evidence>
<protein>
    <submittedName>
        <fullName evidence="1">Uncharacterized protein</fullName>
    </submittedName>
</protein>